<evidence type="ECO:0000256" key="1">
    <source>
        <dbReference type="SAM" id="MobiDB-lite"/>
    </source>
</evidence>
<evidence type="ECO:0008006" key="4">
    <source>
        <dbReference type="Google" id="ProtNLM"/>
    </source>
</evidence>
<accession>A0A9W5Y9S4</accession>
<evidence type="ECO:0000313" key="3">
    <source>
        <dbReference type="Proteomes" id="UP001144256"/>
    </source>
</evidence>
<name>A0A9W5Y9S4_9FIRM</name>
<gene>
    <name evidence="2" type="ORF">SH1V18_12110</name>
</gene>
<dbReference type="Proteomes" id="UP001144256">
    <property type="component" value="Unassembled WGS sequence"/>
</dbReference>
<sequence length="1142" mass="131779">MNKVWDVSTISCNFTDNGKRTAFTKGNNVYGLIKEKNDKGTLVEVMNRDILIPSNVKIMENVGETCSFTIEETKGDKIKLKYINREQSTRGSQRYTSFKNIWNKNISMSKEMMDIVTSIQNKDKETKQEYNRIIDDTKKQLDKLISKVTDEDIQELINKNYNPEKMTLDIFEKSISNNKVAFKNDDTKKIEEEVNKKLEYYTKIFGNKEEIKSIIKKLKEKNMPVNEHNIMKLRSTLNKYDAIKHLKEEAILNVLKNNIDLTVKKLYEAKYSSVQASVSKSPFSSNNQEQHILTDDEMKQLEPQIKELFKNNDIADNKDNMNVAKTLIKNDIEVDKDNIDKYLYLKDIESKIKPDEIISKGVDNIINDKTIDDIELMASRPNQSNENGKESNISSDINTDHDKSKDYMEAKNIVDNIPKVKDEHLRKLIHDGKTINLDNLVDESKIKPHEEEVKLQSADDQSKYITARRQLEEIRLKMTVESANRLINNGIKIDTQPLNDIVEGLKKLEQQNIKNELKSVGVETTESNITKMNKVMETVSEAKRRPNNILGQVMKKAIDYTLGAIANNDNSDINKNNQLIEMYDKLGTKPRTDLGDSLSKTFDQLGDMLEDLDIDINPNNVRAAKILAYNEMDISESNINNIKLLDQQVSIVLNRLHPNVVAHMIKDNLSPIEMNIDEVINYMNDFDEYMGEDLTDKIAPCINEMDKSNSLTEKERNSMIGIYRMLNTISKSEGRAVGFLMKKDMKLSLNNLMEAAKYLRKTGGKHTDINVNVDDDFGTLQQLQYDRESIRKQIEQAFEKAGFEVNKSNIGLIDSIEEFELKVSEDNIIDMKYMENNIKEFIRKASPNNLKELLEKDGIMDKDIDEILSFIDEEREIEALDTREIRHQLNLIKNISSKSIEFLQNLQLPINLKNLNTINSLLQDNNELSNKLKHFMNEINDSDIDNEMTDKFSNLLERLADGEEIESLYTEFQNELEEIKGNAFYLNSNKRIDITRDLTDITRILDMNKELEDKEGYMQIPVILNGEITQLNMYYIDKDKINDTDSTQVLLSLKTKNLGIVNSVIKISDKDVELNISSNKNSETEYLMNYHNELKDTLEDMGYNVTAIRYENTIVETPLDSKQNVFKSNTVETEKGNFEILI</sequence>
<proteinExistence type="predicted"/>
<dbReference type="AlphaFoldDB" id="A0A9W5Y9S4"/>
<feature type="region of interest" description="Disordered" evidence="1">
    <location>
        <begin position="378"/>
        <end position="402"/>
    </location>
</feature>
<reference evidence="2" key="1">
    <citation type="submission" date="2022-06" db="EMBL/GenBank/DDBJ databases">
        <title>Vallitalea longa sp. nov., an anaerobic bacterium isolated from marine sediment.</title>
        <authorList>
            <person name="Hirano S."/>
            <person name="Terahara T."/>
            <person name="Mori K."/>
            <person name="Hamada M."/>
            <person name="Matsumoto R."/>
            <person name="Kobayashi T."/>
        </authorList>
    </citation>
    <scope>NUCLEOTIDE SEQUENCE</scope>
    <source>
        <strain evidence="2">SH18-1</strain>
    </source>
</reference>
<dbReference type="RefSeq" id="WP_281813351.1">
    <property type="nucleotide sequence ID" value="NZ_BRLB01000001.1"/>
</dbReference>
<feature type="compositionally biased region" description="Polar residues" evidence="1">
    <location>
        <begin position="380"/>
        <end position="397"/>
    </location>
</feature>
<dbReference type="InterPro" id="IPR046207">
    <property type="entry name" value="DUF6240"/>
</dbReference>
<dbReference type="EMBL" id="BRLB01000001">
    <property type="protein sequence ID" value="GKX28731.1"/>
    <property type="molecule type" value="Genomic_DNA"/>
</dbReference>
<comment type="caution">
    <text evidence="2">The sequence shown here is derived from an EMBL/GenBank/DDBJ whole genome shotgun (WGS) entry which is preliminary data.</text>
</comment>
<dbReference type="Pfam" id="PF19753">
    <property type="entry name" value="DUF6240"/>
    <property type="match status" value="2"/>
</dbReference>
<evidence type="ECO:0000313" key="2">
    <source>
        <dbReference type="EMBL" id="GKX28731.1"/>
    </source>
</evidence>
<protein>
    <recommendedName>
        <fullName evidence="4">Flagellar hook-length control protein FliK</fullName>
    </recommendedName>
</protein>
<organism evidence="2 3">
    <name type="scientific">Vallitalea longa</name>
    <dbReference type="NCBI Taxonomy" id="2936439"/>
    <lineage>
        <taxon>Bacteria</taxon>
        <taxon>Bacillati</taxon>
        <taxon>Bacillota</taxon>
        <taxon>Clostridia</taxon>
        <taxon>Lachnospirales</taxon>
        <taxon>Vallitaleaceae</taxon>
        <taxon>Vallitalea</taxon>
    </lineage>
</organism>
<keyword evidence="3" id="KW-1185">Reference proteome</keyword>